<evidence type="ECO:0000256" key="2">
    <source>
        <dbReference type="SAM" id="Phobius"/>
    </source>
</evidence>
<evidence type="ECO:0000256" key="1">
    <source>
        <dbReference type="SAM" id="MobiDB-lite"/>
    </source>
</evidence>
<comment type="caution">
    <text evidence="3">The sequence shown here is derived from an EMBL/GenBank/DDBJ whole genome shotgun (WGS) entry which is preliminary data.</text>
</comment>
<evidence type="ECO:0000313" key="3">
    <source>
        <dbReference type="EMBL" id="RRR68727.1"/>
    </source>
</evidence>
<name>A0A426TUC7_9CHLR</name>
<protein>
    <submittedName>
        <fullName evidence="3">Uncharacterized protein</fullName>
    </submittedName>
</protein>
<dbReference type="InterPro" id="IPR011990">
    <property type="entry name" value="TPR-like_helical_dom_sf"/>
</dbReference>
<dbReference type="SUPFAM" id="SSF48452">
    <property type="entry name" value="TPR-like"/>
    <property type="match status" value="1"/>
</dbReference>
<dbReference type="Proteomes" id="UP000280307">
    <property type="component" value="Unassembled WGS sequence"/>
</dbReference>
<feature type="region of interest" description="Disordered" evidence="1">
    <location>
        <begin position="97"/>
        <end position="116"/>
    </location>
</feature>
<gene>
    <name evidence="3" type="ORF">EI684_17185</name>
</gene>
<feature type="transmembrane region" description="Helical" evidence="2">
    <location>
        <begin position="140"/>
        <end position="160"/>
    </location>
</feature>
<sequence length="345" mass="37666">MTISEQAIRANELEAQRLYQRGVAAARGGQRRVAAGLLTRSLRLNPDSEQAWLWLSGVLDEPAQQAFCLQAVLKLNPQNQHALRGIRVLEARGVNPSTIQPAPGLDQTGPVPTLDPDAERQNSWWVNFRRNRHEMNRARLLLWSFPIALVCVAILLYQSFAFAVEQSLAAQTAPTAEVVLAEELQPAPTPVPTIEPILEAEPLAVVESLTVGYLTALEPVRAELRTATASYHEATTRLVGGSVGAATANQRLRAAVDSAITAMDELRPPATLQQAHDDYRRGLELQREGLDAVLAFYSSYEVANANRAALHFQEARAYIERAQASFAAQAQLLAELSALAAQTAR</sequence>
<dbReference type="EMBL" id="RSAS01000696">
    <property type="protein sequence ID" value="RRR68727.1"/>
    <property type="molecule type" value="Genomic_DNA"/>
</dbReference>
<keyword evidence="2" id="KW-0472">Membrane</keyword>
<accession>A0A426TUC7</accession>
<dbReference type="AlphaFoldDB" id="A0A426TUC7"/>
<proteinExistence type="predicted"/>
<evidence type="ECO:0000313" key="4">
    <source>
        <dbReference type="Proteomes" id="UP000280307"/>
    </source>
</evidence>
<dbReference type="Gene3D" id="1.25.40.10">
    <property type="entry name" value="Tetratricopeptide repeat domain"/>
    <property type="match status" value="1"/>
</dbReference>
<keyword evidence="2" id="KW-1133">Transmembrane helix</keyword>
<organism evidence="3 4">
    <name type="scientific">Candidatus Viridilinea halotolerans</name>
    <dbReference type="NCBI Taxonomy" id="2491704"/>
    <lineage>
        <taxon>Bacteria</taxon>
        <taxon>Bacillati</taxon>
        <taxon>Chloroflexota</taxon>
        <taxon>Chloroflexia</taxon>
        <taxon>Chloroflexales</taxon>
        <taxon>Chloroflexineae</taxon>
        <taxon>Oscillochloridaceae</taxon>
        <taxon>Candidatus Viridilinea</taxon>
    </lineage>
</organism>
<reference evidence="3 4" key="1">
    <citation type="submission" date="2018-12" db="EMBL/GenBank/DDBJ databases">
        <title>Genome Sequence of Candidatus Viridilinea halotolerans isolated from saline sulfide-rich spring.</title>
        <authorList>
            <person name="Grouzdev D.S."/>
            <person name="Burganskaya E.I."/>
            <person name="Krutkina M.S."/>
            <person name="Sukhacheva M.V."/>
            <person name="Gorlenko V.M."/>
        </authorList>
    </citation>
    <scope>NUCLEOTIDE SEQUENCE [LARGE SCALE GENOMIC DNA]</scope>
    <source>
        <strain evidence="3">Chok-6</strain>
    </source>
</reference>
<keyword evidence="2" id="KW-0812">Transmembrane</keyword>